<feature type="region of interest" description="Disordered" evidence="1">
    <location>
        <begin position="38"/>
        <end position="73"/>
    </location>
</feature>
<dbReference type="Proteomes" id="UP000887540">
    <property type="component" value="Unplaced"/>
</dbReference>
<protein>
    <submittedName>
        <fullName evidence="3">Uncharacterized protein</fullName>
    </submittedName>
</protein>
<feature type="compositionally biased region" description="Basic and acidic residues" evidence="1">
    <location>
        <begin position="48"/>
        <end position="67"/>
    </location>
</feature>
<proteinExistence type="predicted"/>
<keyword evidence="2" id="KW-1185">Reference proteome</keyword>
<evidence type="ECO:0000313" key="2">
    <source>
        <dbReference type="Proteomes" id="UP000887540"/>
    </source>
</evidence>
<organism evidence="2 3">
    <name type="scientific">Acrobeloides nanus</name>
    <dbReference type="NCBI Taxonomy" id="290746"/>
    <lineage>
        <taxon>Eukaryota</taxon>
        <taxon>Metazoa</taxon>
        <taxon>Ecdysozoa</taxon>
        <taxon>Nematoda</taxon>
        <taxon>Chromadorea</taxon>
        <taxon>Rhabditida</taxon>
        <taxon>Tylenchina</taxon>
        <taxon>Cephalobomorpha</taxon>
        <taxon>Cephaloboidea</taxon>
        <taxon>Cephalobidae</taxon>
        <taxon>Acrobeloides</taxon>
    </lineage>
</organism>
<dbReference type="WBParaSite" id="ACRNAN_scaffold1862.g17556.t1">
    <property type="protein sequence ID" value="ACRNAN_scaffold1862.g17556.t1"/>
    <property type="gene ID" value="ACRNAN_scaffold1862.g17556"/>
</dbReference>
<evidence type="ECO:0000313" key="3">
    <source>
        <dbReference type="WBParaSite" id="ACRNAN_scaffold1862.g17556.t1"/>
    </source>
</evidence>
<reference evidence="3" key="1">
    <citation type="submission" date="2022-11" db="UniProtKB">
        <authorList>
            <consortium name="WormBaseParasite"/>
        </authorList>
    </citation>
    <scope>IDENTIFICATION</scope>
</reference>
<evidence type="ECO:0000256" key="1">
    <source>
        <dbReference type="SAM" id="MobiDB-lite"/>
    </source>
</evidence>
<name>A0A914D615_9BILA</name>
<dbReference type="AlphaFoldDB" id="A0A914D615"/>
<accession>A0A914D615</accession>
<sequence>MGQITPTVVMYEEDTSLVHDEETMEVINFEAEELSFGQAEEIGTDYADSCHSKSDDSETQKVSKAEQKTNLNAPKGCEAKSLLTKENATNNSSKRIYDLFFLKEDTSLVHDEETVEVINLEAEELNFGQTEETTDLMTAEEMTDFMEFEYLLDEAEVEN</sequence>